<evidence type="ECO:0000256" key="4">
    <source>
        <dbReference type="ARBA" id="ARBA00022857"/>
    </source>
</evidence>
<accession>A0ABS0NK96</accession>
<evidence type="ECO:0000259" key="6">
    <source>
        <dbReference type="Pfam" id="PF01593"/>
    </source>
</evidence>
<dbReference type="RefSeq" id="WP_197989063.1">
    <property type="nucleotide sequence ID" value="NZ_JACYXC010000001.1"/>
</dbReference>
<keyword evidence="8" id="KW-1185">Reference proteome</keyword>
<dbReference type="InterPro" id="IPR036188">
    <property type="entry name" value="FAD/NAD-bd_sf"/>
</dbReference>
<evidence type="ECO:0000256" key="2">
    <source>
        <dbReference type="ARBA" id="ARBA00022729"/>
    </source>
</evidence>
<dbReference type="Pfam" id="PF01593">
    <property type="entry name" value="Amino_oxidase"/>
    <property type="match status" value="1"/>
</dbReference>
<dbReference type="PANTHER" id="PTHR46091">
    <property type="entry name" value="BLR7054 PROTEIN"/>
    <property type="match status" value="1"/>
</dbReference>
<evidence type="ECO:0000256" key="5">
    <source>
        <dbReference type="ARBA" id="ARBA00023027"/>
    </source>
</evidence>
<keyword evidence="5" id="KW-0520">NAD</keyword>
<evidence type="ECO:0000313" key="7">
    <source>
        <dbReference type="EMBL" id="MBH5335524.1"/>
    </source>
</evidence>
<evidence type="ECO:0000313" key="8">
    <source>
        <dbReference type="Proteomes" id="UP000807371"/>
    </source>
</evidence>
<feature type="domain" description="Amine oxidase" evidence="6">
    <location>
        <begin position="18"/>
        <end position="514"/>
    </location>
</feature>
<sequence length="562" mass="60767">MTDSAPEQWDAIVVGAGLGGLTSAAYLAAAGRRVLLLEQHDIAGGNSHVFRRRRAYEFDVGVHYVGDCGEDGIVPAILGGLGVRDRVRFLELDPDCFDKIELPGGVRVDVPADWAEYRARLRKALPEDAAGLDTFCDIIEAMGEEQRNTLLAPAGVTVPEIIASTPTTQAWGRKSLTELFDHCELSPGARTVLAAQSPNYGVGPDQATVSIHAIVTDHYIRGAYFPAGGGQMLAATLVEVLEANGGELRTRSLVSRIKVEDKKVRGVVLTDGTEYDAPLVVSNADYRRTVLDLVGPDHLGKSIIRNTENAQMGLPFVTLYVALDRKLEDRNEANVWWYDTDDIDAYYRSLAAGEQPDEVKFLFISFGSLKDPTNPHTCPPGHSNFQLMTLCPPTYAPWGVETGPADGTRYRRLEAYQAEKERFTEAMLTSAERVLGPFRDSIVHCELATPLTQERYTRSTGGTPFGLATWGRAGTKPDAGTSVEGLYMVGQSTRYGSGITGVMVGGIAAAAQILGRPLLNEVHNGAVVGDPSLLPARGEDWDPVVVSRGQARRTARGLARMG</sequence>
<gene>
    <name evidence="7" type="ORF">IHE55_12230</name>
</gene>
<dbReference type="EMBL" id="JACYXC010000001">
    <property type="protein sequence ID" value="MBH5335524.1"/>
    <property type="molecule type" value="Genomic_DNA"/>
</dbReference>
<dbReference type="InterPro" id="IPR052206">
    <property type="entry name" value="Retinol_saturase"/>
</dbReference>
<dbReference type="PANTHER" id="PTHR46091:SF3">
    <property type="entry name" value="AMINE OXIDASE DOMAIN-CONTAINING PROTEIN"/>
    <property type="match status" value="1"/>
</dbReference>
<evidence type="ECO:0000256" key="1">
    <source>
        <dbReference type="ARBA" id="ARBA00022630"/>
    </source>
</evidence>
<name>A0ABS0NK96_9ACTN</name>
<organism evidence="7 8">
    <name type="scientific">Streptomyces pactum</name>
    <dbReference type="NCBI Taxonomy" id="68249"/>
    <lineage>
        <taxon>Bacteria</taxon>
        <taxon>Bacillati</taxon>
        <taxon>Actinomycetota</taxon>
        <taxon>Actinomycetes</taxon>
        <taxon>Kitasatosporales</taxon>
        <taxon>Streptomycetaceae</taxon>
        <taxon>Streptomyces</taxon>
    </lineage>
</organism>
<keyword evidence="1" id="KW-0285">Flavoprotein</keyword>
<keyword evidence="3" id="KW-0274">FAD</keyword>
<keyword evidence="2" id="KW-0732">Signal</keyword>
<dbReference type="Proteomes" id="UP000807371">
    <property type="component" value="Unassembled WGS sequence"/>
</dbReference>
<comment type="caution">
    <text evidence="7">The sequence shown here is derived from an EMBL/GenBank/DDBJ whole genome shotgun (WGS) entry which is preliminary data.</text>
</comment>
<dbReference type="InterPro" id="IPR002937">
    <property type="entry name" value="Amino_oxidase"/>
</dbReference>
<evidence type="ECO:0000256" key="3">
    <source>
        <dbReference type="ARBA" id="ARBA00022827"/>
    </source>
</evidence>
<keyword evidence="4" id="KW-0521">NADP</keyword>
<reference evidence="7 8" key="1">
    <citation type="submission" date="2020-09" db="EMBL/GenBank/DDBJ databases">
        <title>Biosynthesis of the nuclear factor of activated T cells inhibitor NFAT-133 and its congeners in Streptomyces pactum.</title>
        <authorList>
            <person name="Zhou W."/>
            <person name="Posri P."/>
            <person name="Abugrain M.E."/>
            <person name="Weisberg A.J."/>
            <person name="Chang J.H."/>
            <person name="Mahmud T."/>
        </authorList>
    </citation>
    <scope>NUCLEOTIDE SEQUENCE [LARGE SCALE GENOMIC DNA]</scope>
    <source>
        <strain evidence="7 8">ATCC 27456</strain>
    </source>
</reference>
<proteinExistence type="predicted"/>
<dbReference type="SUPFAM" id="SSF51905">
    <property type="entry name" value="FAD/NAD(P)-binding domain"/>
    <property type="match status" value="1"/>
</dbReference>
<dbReference type="Gene3D" id="3.50.50.60">
    <property type="entry name" value="FAD/NAD(P)-binding domain"/>
    <property type="match status" value="2"/>
</dbReference>
<protein>
    <submittedName>
        <fullName evidence="7">NAD(P)/FAD-dependent oxidoreductase</fullName>
    </submittedName>
</protein>